<accession>A0A344J701</accession>
<dbReference type="Proteomes" id="UP000251842">
    <property type="component" value="Chromosome"/>
</dbReference>
<keyword evidence="1" id="KW-0732">Signal</keyword>
<feature type="signal peptide" evidence="1">
    <location>
        <begin position="1"/>
        <end position="19"/>
    </location>
</feature>
<evidence type="ECO:0000313" key="3">
    <source>
        <dbReference type="Proteomes" id="UP000251842"/>
    </source>
</evidence>
<protein>
    <recommendedName>
        <fullName evidence="4">Lipoprotein</fullName>
    </recommendedName>
</protein>
<dbReference type="EMBL" id="CP029556">
    <property type="protein sequence ID" value="AXA84811.1"/>
    <property type="molecule type" value="Genomic_DNA"/>
</dbReference>
<evidence type="ECO:0000256" key="1">
    <source>
        <dbReference type="SAM" id="SignalP"/>
    </source>
</evidence>
<name>A0A344J701_9GAMM</name>
<proteinExistence type="predicted"/>
<dbReference type="KEGG" id="lue:DCD74_09050"/>
<dbReference type="RefSeq" id="WP_112927024.1">
    <property type="nucleotide sequence ID" value="NZ_CP029556.1"/>
</dbReference>
<dbReference type="PROSITE" id="PS51257">
    <property type="entry name" value="PROKAR_LIPOPROTEIN"/>
    <property type="match status" value="1"/>
</dbReference>
<feature type="chain" id="PRO_5016724043" description="Lipoprotein" evidence="1">
    <location>
        <begin position="20"/>
        <end position="223"/>
    </location>
</feature>
<keyword evidence="3" id="KW-1185">Reference proteome</keyword>
<evidence type="ECO:0000313" key="2">
    <source>
        <dbReference type="EMBL" id="AXA84811.1"/>
    </source>
</evidence>
<sequence length="223" mass="24317">MQIKALSPALAALLMTACASSGIAEGQYDAASPRHVAARAGAEAETRTQLDAMTPTGTLLGESRYDACFEYQRNWKIQDPNRIECHLHLSRAVAVPNVVEGIREAKRRFAAAGCPNDAAFDDSLRYYTEANGSDGNAHYKRNTDLPQVPFDCGDKRVQAQLINPAADMMEQDLANIDAMVGARRVALVEQQGYDANEVAAARGTQAPLVVLVAIDRTYFSERW</sequence>
<evidence type="ECO:0008006" key="4">
    <source>
        <dbReference type="Google" id="ProtNLM"/>
    </source>
</evidence>
<dbReference type="AlphaFoldDB" id="A0A344J701"/>
<reference evidence="3" key="1">
    <citation type="submission" date="2018-05" db="EMBL/GenBank/DDBJ databases">
        <title>Luteimonas pekinense sp. nov., isolated from human Meibomian gland secretions, Beijing, China.</title>
        <authorList>
            <person name="Wen T."/>
            <person name="Bai H."/>
            <person name="Lv H."/>
        </authorList>
    </citation>
    <scope>NUCLEOTIDE SEQUENCE [LARGE SCALE GENOMIC DNA]</scope>
    <source>
        <strain evidence="3">83-4</strain>
    </source>
</reference>
<gene>
    <name evidence="2" type="ORF">DCD74_09050</name>
</gene>
<organism evidence="2 3">
    <name type="scientific">Solilutibacter oculi</name>
    <dbReference type="NCBI Taxonomy" id="2698682"/>
    <lineage>
        <taxon>Bacteria</taxon>
        <taxon>Pseudomonadati</taxon>
        <taxon>Pseudomonadota</taxon>
        <taxon>Gammaproteobacteria</taxon>
        <taxon>Lysobacterales</taxon>
        <taxon>Lysobacteraceae</taxon>
        <taxon>Solilutibacter</taxon>
    </lineage>
</organism>